<gene>
    <name evidence="1" type="ORF">TRN7648_03800</name>
</gene>
<evidence type="ECO:0008006" key="3">
    <source>
        <dbReference type="Google" id="ProtNLM"/>
    </source>
</evidence>
<evidence type="ECO:0000313" key="1">
    <source>
        <dbReference type="EMBL" id="CUH82072.1"/>
    </source>
</evidence>
<reference evidence="1 2" key="1">
    <citation type="submission" date="2015-09" db="EMBL/GenBank/DDBJ databases">
        <authorList>
            <consortium name="Swine Surveillance"/>
        </authorList>
    </citation>
    <scope>NUCLEOTIDE SEQUENCE [LARGE SCALE GENOMIC DNA]</scope>
    <source>
        <strain evidence="1 2">CECT 7648</strain>
    </source>
</reference>
<protein>
    <recommendedName>
        <fullName evidence="3">DUF309 domain-containing protein</fullName>
    </recommendedName>
</protein>
<organism evidence="1 2">
    <name type="scientific">Tropicibacter naphthalenivorans</name>
    <dbReference type="NCBI Taxonomy" id="441103"/>
    <lineage>
        <taxon>Bacteria</taxon>
        <taxon>Pseudomonadati</taxon>
        <taxon>Pseudomonadota</taxon>
        <taxon>Alphaproteobacteria</taxon>
        <taxon>Rhodobacterales</taxon>
        <taxon>Roseobacteraceae</taxon>
        <taxon>Tropicibacter</taxon>
    </lineage>
</organism>
<accession>A0A0P1GJT0</accession>
<dbReference type="SUPFAM" id="SSF140663">
    <property type="entry name" value="TTHA0068-like"/>
    <property type="match status" value="1"/>
</dbReference>
<dbReference type="STRING" id="441103.TRN7648_03800"/>
<dbReference type="EMBL" id="CYSE01000010">
    <property type="protein sequence ID" value="CUH82072.1"/>
    <property type="molecule type" value="Genomic_DNA"/>
</dbReference>
<evidence type="ECO:0000313" key="2">
    <source>
        <dbReference type="Proteomes" id="UP000054935"/>
    </source>
</evidence>
<dbReference type="Proteomes" id="UP000054935">
    <property type="component" value="Unassembled WGS sequence"/>
</dbReference>
<dbReference type="AlphaFoldDB" id="A0A0P1GJT0"/>
<proteinExistence type="predicted"/>
<keyword evidence="2" id="KW-1185">Reference proteome</keyword>
<dbReference type="Gene3D" id="1.10.3450.10">
    <property type="entry name" value="TTHA0068-like"/>
    <property type="match status" value="1"/>
</dbReference>
<dbReference type="InterPro" id="IPR023203">
    <property type="entry name" value="TTHA0068_sf"/>
</dbReference>
<dbReference type="Pfam" id="PF03745">
    <property type="entry name" value="DUF309"/>
    <property type="match status" value="1"/>
</dbReference>
<dbReference type="OrthoDB" id="9799942at2"/>
<dbReference type="RefSeq" id="WP_083499955.1">
    <property type="nucleotide sequence ID" value="NZ_CYSE01000010.1"/>
</dbReference>
<name>A0A0P1GJT0_9RHOB</name>
<dbReference type="InterPro" id="IPR005500">
    <property type="entry name" value="DUF309"/>
</dbReference>
<sequence length="146" mass="16320">MTDWRPPFAYLPGQTARHPEGAFDRFKQVAPGALSASMPWRLGLDLYHEGFFWEAHELWEAVWLAAPPNSAERCAIQGVIQLANAALKRRMGREAAAQRLDDLAEAHLLEAARRGADVMALTETQILALKKIARGPQKYAIKCTLR</sequence>